<dbReference type="AlphaFoldDB" id="A0A917JQX6"/>
<proteinExistence type="predicted"/>
<dbReference type="PROSITE" id="PS50109">
    <property type="entry name" value="HIS_KIN"/>
    <property type="match status" value="1"/>
</dbReference>
<dbReference type="EC" id="2.7.13.3" evidence="2"/>
<comment type="catalytic activity">
    <reaction evidence="1">
        <text>ATP + protein L-histidine = ADP + protein N-phospho-L-histidine.</text>
        <dbReference type="EC" id="2.7.13.3"/>
    </reaction>
</comment>
<dbReference type="Gene3D" id="3.30.565.10">
    <property type="entry name" value="Histidine kinase-like ATPase, C-terminal domain"/>
    <property type="match status" value="1"/>
</dbReference>
<dbReference type="GO" id="GO:0005886">
    <property type="term" value="C:plasma membrane"/>
    <property type="evidence" value="ECO:0007669"/>
    <property type="project" value="TreeGrafter"/>
</dbReference>
<organism evidence="9 10">
    <name type="scientific">Shewanella gelidii</name>
    <dbReference type="NCBI Taxonomy" id="1642821"/>
    <lineage>
        <taxon>Bacteria</taxon>
        <taxon>Pseudomonadati</taxon>
        <taxon>Pseudomonadota</taxon>
        <taxon>Gammaproteobacteria</taxon>
        <taxon>Alteromonadales</taxon>
        <taxon>Shewanellaceae</taxon>
        <taxon>Shewanella</taxon>
    </lineage>
</organism>
<comment type="caution">
    <text evidence="9">The sequence shown here is derived from an EMBL/GenBank/DDBJ whole genome shotgun (WGS) entry which is preliminary data.</text>
</comment>
<evidence type="ECO:0000256" key="7">
    <source>
        <dbReference type="SAM" id="Phobius"/>
    </source>
</evidence>
<dbReference type="GO" id="GO:0004721">
    <property type="term" value="F:phosphoprotein phosphatase activity"/>
    <property type="evidence" value="ECO:0007669"/>
    <property type="project" value="TreeGrafter"/>
</dbReference>
<keyword evidence="7" id="KW-0812">Transmembrane</keyword>
<dbReference type="PANTHER" id="PTHR45453">
    <property type="entry name" value="PHOSPHATE REGULON SENSOR PROTEIN PHOR"/>
    <property type="match status" value="1"/>
</dbReference>
<evidence type="ECO:0000256" key="4">
    <source>
        <dbReference type="ARBA" id="ARBA00022679"/>
    </source>
</evidence>
<protein>
    <recommendedName>
        <fullName evidence="2">histidine kinase</fullName>
        <ecNumber evidence="2">2.7.13.3</ecNumber>
    </recommendedName>
</protein>
<dbReference type="InterPro" id="IPR003594">
    <property type="entry name" value="HATPase_dom"/>
</dbReference>
<dbReference type="InterPro" id="IPR003661">
    <property type="entry name" value="HisK_dim/P_dom"/>
</dbReference>
<keyword evidence="5" id="KW-0418">Kinase</keyword>
<sequence>MKSLFSRLWLSATFAVILLFASIWQWLQFSHEFTSQQVQQSLHKELAAHMAHINPLLSKGVTSDAALKEAFHDFMLLGPSFEIYTLDTSGKVVAYDAKKEKIKSSQVDIQYIEQFIAGQELPLLGTDPRSETKQKIFSATRLLDQSGQHTGYLYVIIGGEIFDSWQTLISQHQAPKQWSAAIAFGILAALIIFTLLLKYFTAPLARLEYDLGQVASQSLSEGVALPGDYRGSREINQLSQHIDKLLAELSLQHQTIAGQQQAKHEFLLHLSHDLKTPLTSLQGYIETWLVTPPNERQAEWIEIAANSGKTLQQLLAQLLELAALENGQVHASVQQVSLRLLLEELQQSFAPRAETQGIQLDFQLPHDRAIQTDPHLLKRVISNLVDNAIRYTPSGGKISIRHHSKNGQEWLDVVDTGSGMHQHELSALQQMSGKPIRYEDNAALPQLGVGLAIVRQLLGLLQYPIEIESQPGKGSQFRIQLV</sequence>
<reference evidence="9" key="2">
    <citation type="submission" date="2020-09" db="EMBL/GenBank/DDBJ databases">
        <authorList>
            <person name="Sun Q."/>
            <person name="Ohkuma M."/>
        </authorList>
    </citation>
    <scope>NUCLEOTIDE SEQUENCE</scope>
    <source>
        <strain evidence="9">JCM 30804</strain>
    </source>
</reference>
<dbReference type="GO" id="GO:0016036">
    <property type="term" value="P:cellular response to phosphate starvation"/>
    <property type="evidence" value="ECO:0007669"/>
    <property type="project" value="TreeGrafter"/>
</dbReference>
<keyword evidence="7" id="KW-1133">Transmembrane helix</keyword>
<gene>
    <name evidence="9" type="ORF">GCM10009332_17610</name>
</gene>
<keyword evidence="4" id="KW-0808">Transferase</keyword>
<dbReference type="SUPFAM" id="SSF55874">
    <property type="entry name" value="ATPase domain of HSP90 chaperone/DNA topoisomerase II/histidine kinase"/>
    <property type="match status" value="1"/>
</dbReference>
<dbReference type="CDD" id="cd00082">
    <property type="entry name" value="HisKA"/>
    <property type="match status" value="1"/>
</dbReference>
<evidence type="ECO:0000313" key="9">
    <source>
        <dbReference type="EMBL" id="GGI80731.1"/>
    </source>
</evidence>
<evidence type="ECO:0000313" key="10">
    <source>
        <dbReference type="Proteomes" id="UP000613743"/>
    </source>
</evidence>
<dbReference type="InterPro" id="IPR036890">
    <property type="entry name" value="HATPase_C_sf"/>
</dbReference>
<dbReference type="SMART" id="SM00388">
    <property type="entry name" value="HisKA"/>
    <property type="match status" value="1"/>
</dbReference>
<keyword evidence="6" id="KW-0902">Two-component regulatory system</keyword>
<feature type="domain" description="Histidine kinase" evidence="8">
    <location>
        <begin position="269"/>
        <end position="482"/>
    </location>
</feature>
<name>A0A917JQX6_9GAMM</name>
<evidence type="ECO:0000256" key="6">
    <source>
        <dbReference type="ARBA" id="ARBA00023012"/>
    </source>
</evidence>
<evidence type="ECO:0000256" key="1">
    <source>
        <dbReference type="ARBA" id="ARBA00000085"/>
    </source>
</evidence>
<dbReference type="SUPFAM" id="SSF47384">
    <property type="entry name" value="Homodimeric domain of signal transducing histidine kinase"/>
    <property type="match status" value="1"/>
</dbReference>
<dbReference type="InterPro" id="IPR005467">
    <property type="entry name" value="His_kinase_dom"/>
</dbReference>
<dbReference type="GO" id="GO:0000155">
    <property type="term" value="F:phosphorelay sensor kinase activity"/>
    <property type="evidence" value="ECO:0007669"/>
    <property type="project" value="InterPro"/>
</dbReference>
<evidence type="ECO:0000259" key="8">
    <source>
        <dbReference type="PROSITE" id="PS50109"/>
    </source>
</evidence>
<keyword evidence="3" id="KW-0597">Phosphoprotein</keyword>
<evidence type="ECO:0000256" key="2">
    <source>
        <dbReference type="ARBA" id="ARBA00012438"/>
    </source>
</evidence>
<accession>A0A917JQX6</accession>
<evidence type="ECO:0000256" key="3">
    <source>
        <dbReference type="ARBA" id="ARBA00022553"/>
    </source>
</evidence>
<keyword evidence="7" id="KW-0472">Membrane</keyword>
<dbReference type="Pfam" id="PF02518">
    <property type="entry name" value="HATPase_c"/>
    <property type="match status" value="1"/>
</dbReference>
<dbReference type="InterPro" id="IPR036097">
    <property type="entry name" value="HisK_dim/P_sf"/>
</dbReference>
<dbReference type="Proteomes" id="UP000613743">
    <property type="component" value="Unassembled WGS sequence"/>
</dbReference>
<reference evidence="9" key="1">
    <citation type="journal article" date="2014" name="Int. J. Syst. Evol. Microbiol.">
        <title>Complete genome sequence of Corynebacterium casei LMG S-19264T (=DSM 44701T), isolated from a smear-ripened cheese.</title>
        <authorList>
            <consortium name="US DOE Joint Genome Institute (JGI-PGF)"/>
            <person name="Walter F."/>
            <person name="Albersmeier A."/>
            <person name="Kalinowski J."/>
            <person name="Ruckert C."/>
        </authorList>
    </citation>
    <scope>NUCLEOTIDE SEQUENCE</scope>
    <source>
        <strain evidence="9">JCM 30804</strain>
    </source>
</reference>
<dbReference type="InterPro" id="IPR050351">
    <property type="entry name" value="BphY/WalK/GraS-like"/>
</dbReference>
<dbReference type="SMART" id="SM00387">
    <property type="entry name" value="HATPase_c"/>
    <property type="match status" value="1"/>
</dbReference>
<feature type="transmembrane region" description="Helical" evidence="7">
    <location>
        <begin position="178"/>
        <end position="197"/>
    </location>
</feature>
<evidence type="ECO:0000256" key="5">
    <source>
        <dbReference type="ARBA" id="ARBA00022777"/>
    </source>
</evidence>
<keyword evidence="10" id="KW-1185">Reference proteome</keyword>
<dbReference type="RefSeq" id="WP_188919928.1">
    <property type="nucleotide sequence ID" value="NZ_BMPZ01000003.1"/>
</dbReference>
<dbReference type="Gene3D" id="1.10.287.130">
    <property type="match status" value="1"/>
</dbReference>
<dbReference type="PANTHER" id="PTHR45453:SF1">
    <property type="entry name" value="PHOSPHATE REGULON SENSOR PROTEIN PHOR"/>
    <property type="match status" value="1"/>
</dbReference>
<dbReference type="Pfam" id="PF00512">
    <property type="entry name" value="HisKA"/>
    <property type="match status" value="1"/>
</dbReference>
<dbReference type="EMBL" id="BMPZ01000003">
    <property type="protein sequence ID" value="GGI80731.1"/>
    <property type="molecule type" value="Genomic_DNA"/>
</dbReference>